<dbReference type="AlphaFoldDB" id="A0A2U8DLI4"/>
<dbReference type="Proteomes" id="UP000244910">
    <property type="component" value="Chromosome"/>
</dbReference>
<dbReference type="EMBL" id="CP020953">
    <property type="protein sequence ID" value="AWI03549.1"/>
    <property type="molecule type" value="Genomic_DNA"/>
</dbReference>
<reference evidence="2" key="1">
    <citation type="submission" date="2017-04" db="EMBL/GenBank/DDBJ databases">
        <authorList>
            <person name="Song Y."/>
            <person name="Cho B.-K."/>
        </authorList>
    </citation>
    <scope>NUCLEOTIDE SEQUENCE [LARGE SCALE GENOMIC DNA]</scope>
    <source>
        <strain evidence="2">SL1</strain>
    </source>
</reference>
<evidence type="ECO:0000313" key="1">
    <source>
        <dbReference type="EMBL" id="AWI03549.1"/>
    </source>
</evidence>
<organism evidence="1 2">
    <name type="scientific">Clostridium drakei</name>
    <dbReference type="NCBI Taxonomy" id="332101"/>
    <lineage>
        <taxon>Bacteria</taxon>
        <taxon>Bacillati</taxon>
        <taxon>Bacillota</taxon>
        <taxon>Clostridia</taxon>
        <taxon>Eubacteriales</taxon>
        <taxon>Clostridiaceae</taxon>
        <taxon>Clostridium</taxon>
    </lineage>
</organism>
<gene>
    <name evidence="1" type="ORF">B9W14_03310</name>
</gene>
<accession>A0A2U8DLI4</accession>
<keyword evidence="2" id="KW-1185">Reference proteome</keyword>
<sequence length="181" mass="20185">MNLVYNLKKVLIIKTKHDDQKENFRVEIDGIKPDTSTEDIYDLAQAIIKILPEGDKTINIYKEYINVVDKPDTPQPDPNIPKAFTEEFTLPKNTTTLVLTNKLTDEDVYGAALDGKNRKVKVYYLGTAESPVTPVEVPLEGFDTNTPADPNGTFSVDSSSNAIIFKTTTGIDVKYKLVKSE</sequence>
<name>A0A2U8DLI4_9CLOT</name>
<evidence type="ECO:0000313" key="2">
    <source>
        <dbReference type="Proteomes" id="UP000244910"/>
    </source>
</evidence>
<protein>
    <submittedName>
        <fullName evidence="1">Uncharacterized protein</fullName>
    </submittedName>
</protein>
<dbReference type="RefSeq" id="WP_032079057.1">
    <property type="nucleotide sequence ID" value="NZ_CP020953.1"/>
</dbReference>
<proteinExistence type="predicted"/>
<dbReference type="KEGG" id="cdrk:B9W14_03310"/>